<organism evidence="1 2">
    <name type="scientific">Parascaris univalens</name>
    <name type="common">Nematode worm</name>
    <dbReference type="NCBI Taxonomy" id="6257"/>
    <lineage>
        <taxon>Eukaryota</taxon>
        <taxon>Metazoa</taxon>
        <taxon>Ecdysozoa</taxon>
        <taxon>Nematoda</taxon>
        <taxon>Chromadorea</taxon>
        <taxon>Rhabditida</taxon>
        <taxon>Spirurina</taxon>
        <taxon>Ascaridomorpha</taxon>
        <taxon>Ascaridoidea</taxon>
        <taxon>Ascarididae</taxon>
        <taxon>Parascaris</taxon>
    </lineage>
</organism>
<dbReference type="Proteomes" id="UP000887569">
    <property type="component" value="Unplaced"/>
</dbReference>
<proteinExistence type="predicted"/>
<reference evidence="2" key="1">
    <citation type="submission" date="2022-11" db="UniProtKB">
        <authorList>
            <consortium name="WormBaseParasite"/>
        </authorList>
    </citation>
    <scope>IDENTIFICATION</scope>
</reference>
<sequence length="105" mass="11416">MQCNTTPWLQQTVHVNDGLIEVELGVLGRKNSTCRSTSWSNARRFMTRFEAPLFSAAGTVKHGNAAIPVNPSALNSLVSTAVCDPLRTVHSDKIAESISLRTSTF</sequence>
<evidence type="ECO:0000313" key="1">
    <source>
        <dbReference type="Proteomes" id="UP000887569"/>
    </source>
</evidence>
<accession>A0A914ZSH7</accession>
<keyword evidence="1" id="KW-1185">Reference proteome</keyword>
<dbReference type="AlphaFoldDB" id="A0A914ZSH7"/>
<name>A0A914ZSH7_PARUN</name>
<evidence type="ECO:0000313" key="2">
    <source>
        <dbReference type="WBParaSite" id="PgB18_g020_t02"/>
    </source>
</evidence>
<protein>
    <submittedName>
        <fullName evidence="2">Uncharacterized protein</fullName>
    </submittedName>
</protein>
<dbReference type="WBParaSite" id="PgB18_g020_t02">
    <property type="protein sequence ID" value="PgB18_g020_t02"/>
    <property type="gene ID" value="PgB18_g020"/>
</dbReference>